<dbReference type="PRINTS" id="PR00959">
    <property type="entry name" value="MEVGALKINASE"/>
</dbReference>
<reference evidence="6 7" key="1">
    <citation type="journal article" date="2020" name="ISME J.">
        <title>Uncovering the hidden diversity of litter-decomposition mechanisms in mushroom-forming fungi.</title>
        <authorList>
            <person name="Floudas D."/>
            <person name="Bentzer J."/>
            <person name="Ahren D."/>
            <person name="Johansson T."/>
            <person name="Persson P."/>
            <person name="Tunlid A."/>
        </authorList>
    </citation>
    <scope>NUCLEOTIDE SEQUENCE [LARGE SCALE GENOMIC DNA]</scope>
    <source>
        <strain evidence="6 7">CBS 146.42</strain>
    </source>
</reference>
<keyword evidence="7" id="KW-1185">Reference proteome</keyword>
<evidence type="ECO:0000259" key="5">
    <source>
        <dbReference type="Pfam" id="PF10509"/>
    </source>
</evidence>
<feature type="domain" description="GHMP kinase N-terminal" evidence="4">
    <location>
        <begin position="171"/>
        <end position="265"/>
    </location>
</feature>
<feature type="domain" description="Galactokinase N-terminal" evidence="5">
    <location>
        <begin position="51"/>
        <end position="99"/>
    </location>
</feature>
<dbReference type="Pfam" id="PF00288">
    <property type="entry name" value="GHMP_kinases_N"/>
    <property type="match status" value="1"/>
</dbReference>
<dbReference type="PROSITE" id="PS00106">
    <property type="entry name" value="GALACTOKINASE"/>
    <property type="match status" value="1"/>
</dbReference>
<dbReference type="Gene3D" id="3.30.230.10">
    <property type="match status" value="1"/>
</dbReference>
<sequence length="443" mass="47986">MTFLSLPLYHLSTIMLLADQPIPVYTDLTSLYGSLGSSLNHAERWDALTREFTQRFGRPPAYIARAPGRVNLIGEHIDYALFGVLPAAIERDILIACAPRTAKQGSTEVQDQPGSVILENLNSKYGRQVFAPRLATTQAWHLDIDTSELRWESYVKAGYYGVLSHYFPNKDEEAVPVDMLVTGSVPPGSGVSSSAAMVVASTLAFLAVNNKVRYPPLFLHRIYSPRGHARSYTLRKGDLVTMAMENEKRVGVNSGGMDQAASILSTPSSSLYITFYPTLSGSPAPLPRSHAFVIANSLVVSDKATTAKHRYNLRVVETLVGARVLAKNLGVTLHDSAGKHEKVTYREVLGRLVGEVQGSGSSGDMGVEALIVALKSVLTKLGCLLPKGVSELVVEGGAGQVQLGVTMEEMVEMSGLSRKAFEEVYLSWVEGAHVVLGAYKHIL</sequence>
<dbReference type="PANTHER" id="PTHR10457">
    <property type="entry name" value="MEVALONATE KINASE/GALACTOKINASE"/>
    <property type="match status" value="1"/>
</dbReference>
<dbReference type="InterPro" id="IPR006204">
    <property type="entry name" value="GHMP_kinase_N_dom"/>
</dbReference>
<dbReference type="InterPro" id="IPR019741">
    <property type="entry name" value="Galactokinase_CS"/>
</dbReference>
<dbReference type="Gene3D" id="1.20.1440.340">
    <property type="match status" value="1"/>
</dbReference>
<comment type="caution">
    <text evidence="6">The sequence shown here is derived from an EMBL/GenBank/DDBJ whole genome shotgun (WGS) entry which is preliminary data.</text>
</comment>
<evidence type="ECO:0000256" key="1">
    <source>
        <dbReference type="ARBA" id="ARBA00006566"/>
    </source>
</evidence>
<dbReference type="Pfam" id="PF10509">
    <property type="entry name" value="GalKase_gal_bdg"/>
    <property type="match status" value="1"/>
</dbReference>
<dbReference type="SUPFAM" id="SSF54211">
    <property type="entry name" value="Ribosomal protein S5 domain 2-like"/>
    <property type="match status" value="1"/>
</dbReference>
<evidence type="ECO:0000313" key="7">
    <source>
        <dbReference type="Proteomes" id="UP000559027"/>
    </source>
</evidence>
<dbReference type="GO" id="GO:0005524">
    <property type="term" value="F:ATP binding"/>
    <property type="evidence" value="ECO:0007669"/>
    <property type="project" value="UniProtKB-KW"/>
</dbReference>
<dbReference type="OrthoDB" id="187738at2759"/>
<dbReference type="InterPro" id="IPR000705">
    <property type="entry name" value="Galactokinase"/>
</dbReference>
<protein>
    <recommendedName>
        <fullName evidence="8">Galactokinase</fullName>
    </recommendedName>
</protein>
<organism evidence="6 7">
    <name type="scientific">Leucocoprinus leucothites</name>
    <dbReference type="NCBI Taxonomy" id="201217"/>
    <lineage>
        <taxon>Eukaryota</taxon>
        <taxon>Fungi</taxon>
        <taxon>Dikarya</taxon>
        <taxon>Basidiomycota</taxon>
        <taxon>Agaricomycotina</taxon>
        <taxon>Agaricomycetes</taxon>
        <taxon>Agaricomycetidae</taxon>
        <taxon>Agaricales</taxon>
        <taxon>Agaricineae</taxon>
        <taxon>Agaricaceae</taxon>
        <taxon>Leucocoprinus</taxon>
    </lineage>
</organism>
<proteinExistence type="inferred from homology"/>
<evidence type="ECO:0000256" key="3">
    <source>
        <dbReference type="ARBA" id="ARBA00022840"/>
    </source>
</evidence>
<dbReference type="InterPro" id="IPR006206">
    <property type="entry name" value="Mevalonate/galactokinase"/>
</dbReference>
<dbReference type="PRINTS" id="PR00473">
    <property type="entry name" value="GALCTOKINASE"/>
</dbReference>
<dbReference type="GO" id="GO:0004335">
    <property type="term" value="F:galactokinase activity"/>
    <property type="evidence" value="ECO:0007669"/>
    <property type="project" value="InterPro"/>
</dbReference>
<dbReference type="InterPro" id="IPR019539">
    <property type="entry name" value="GalKase_N"/>
</dbReference>
<name>A0A8H5LJF2_9AGAR</name>
<evidence type="ECO:0008006" key="8">
    <source>
        <dbReference type="Google" id="ProtNLM"/>
    </source>
</evidence>
<dbReference type="EMBL" id="JAACJO010000004">
    <property type="protein sequence ID" value="KAF5359765.1"/>
    <property type="molecule type" value="Genomic_DNA"/>
</dbReference>
<dbReference type="InterPro" id="IPR020568">
    <property type="entry name" value="Ribosomal_Su5_D2-typ_SF"/>
</dbReference>
<dbReference type="PANTHER" id="PTHR10457:SF7">
    <property type="entry name" value="GALACTOKINASE-RELATED"/>
    <property type="match status" value="1"/>
</dbReference>
<evidence type="ECO:0000256" key="2">
    <source>
        <dbReference type="ARBA" id="ARBA00022741"/>
    </source>
</evidence>
<dbReference type="PIRSF" id="PIRSF000530">
    <property type="entry name" value="Galactokinase"/>
    <property type="match status" value="1"/>
</dbReference>
<dbReference type="InterPro" id="IPR014721">
    <property type="entry name" value="Ribsml_uS5_D2-typ_fold_subgr"/>
</dbReference>
<accession>A0A8H5LJF2</accession>
<evidence type="ECO:0000313" key="6">
    <source>
        <dbReference type="EMBL" id="KAF5359765.1"/>
    </source>
</evidence>
<dbReference type="GO" id="GO:0005829">
    <property type="term" value="C:cytosol"/>
    <property type="evidence" value="ECO:0007669"/>
    <property type="project" value="TreeGrafter"/>
</dbReference>
<comment type="similarity">
    <text evidence="1">Belongs to the GHMP kinase family. GalK subfamily.</text>
</comment>
<dbReference type="GO" id="GO:0006012">
    <property type="term" value="P:galactose metabolic process"/>
    <property type="evidence" value="ECO:0007669"/>
    <property type="project" value="InterPro"/>
</dbReference>
<gene>
    <name evidence="6" type="ORF">D9756_003587</name>
</gene>
<keyword evidence="3" id="KW-0067">ATP-binding</keyword>
<keyword evidence="2" id="KW-0547">Nucleotide-binding</keyword>
<dbReference type="Proteomes" id="UP000559027">
    <property type="component" value="Unassembled WGS sequence"/>
</dbReference>
<dbReference type="AlphaFoldDB" id="A0A8H5LJF2"/>
<evidence type="ECO:0000259" key="4">
    <source>
        <dbReference type="Pfam" id="PF00288"/>
    </source>
</evidence>